<dbReference type="AlphaFoldDB" id="A0A0E2H2E0"/>
<dbReference type="InterPro" id="IPR012296">
    <property type="entry name" value="Nuclease_put_TT1808"/>
</dbReference>
<dbReference type="SUPFAM" id="SSF52980">
    <property type="entry name" value="Restriction endonuclease-like"/>
    <property type="match status" value="1"/>
</dbReference>
<dbReference type="PANTHER" id="PTHR34107:SF4">
    <property type="entry name" value="SLL1222 PROTEIN"/>
    <property type="match status" value="1"/>
</dbReference>
<dbReference type="InterPro" id="IPR008538">
    <property type="entry name" value="Uma2"/>
</dbReference>
<feature type="domain" description="Putative restriction endonuclease" evidence="1">
    <location>
        <begin position="17"/>
        <end position="177"/>
    </location>
</feature>
<dbReference type="RefSeq" id="WP_002587080.1">
    <property type="nucleotide sequence ID" value="NZ_KB850996.1"/>
</dbReference>
<dbReference type="HOGENOM" id="CLU_076312_0_2_9"/>
<dbReference type="Pfam" id="PF05685">
    <property type="entry name" value="Uma2"/>
    <property type="match status" value="1"/>
</dbReference>
<dbReference type="EMBL" id="AGYR01000075">
    <property type="protein sequence ID" value="ENZ06621.1"/>
    <property type="molecule type" value="Genomic_DNA"/>
</dbReference>
<organism evidence="2 3">
    <name type="scientific">[Clostridium] clostridioforme 90A8</name>
    <dbReference type="NCBI Taxonomy" id="999408"/>
    <lineage>
        <taxon>Bacteria</taxon>
        <taxon>Bacillati</taxon>
        <taxon>Bacillota</taxon>
        <taxon>Clostridia</taxon>
        <taxon>Lachnospirales</taxon>
        <taxon>Lachnospiraceae</taxon>
        <taxon>Enterocloster</taxon>
    </lineage>
</organism>
<evidence type="ECO:0000313" key="3">
    <source>
        <dbReference type="Proteomes" id="UP000013085"/>
    </source>
</evidence>
<comment type="caution">
    <text evidence="2">The sequence shown here is derived from an EMBL/GenBank/DDBJ whole genome shotgun (WGS) entry which is preliminary data.</text>
</comment>
<dbReference type="Proteomes" id="UP000013085">
    <property type="component" value="Unassembled WGS sequence"/>
</dbReference>
<reference evidence="2 3" key="1">
    <citation type="submission" date="2013-01" db="EMBL/GenBank/DDBJ databases">
        <title>The Genome Sequence of Clostridium clostridioforme 90A8.</title>
        <authorList>
            <consortium name="The Broad Institute Genome Sequencing Platform"/>
            <person name="Earl A."/>
            <person name="Ward D."/>
            <person name="Feldgarden M."/>
            <person name="Gevers D."/>
            <person name="Courvalin P."/>
            <person name="Lambert T."/>
            <person name="Walker B."/>
            <person name="Young S.K."/>
            <person name="Zeng Q."/>
            <person name="Gargeya S."/>
            <person name="Fitzgerald M."/>
            <person name="Haas B."/>
            <person name="Abouelleil A."/>
            <person name="Alvarado L."/>
            <person name="Arachchi H.M."/>
            <person name="Berlin A.M."/>
            <person name="Chapman S.B."/>
            <person name="Dewar J."/>
            <person name="Goldberg J."/>
            <person name="Griggs A."/>
            <person name="Gujja S."/>
            <person name="Hansen M."/>
            <person name="Howarth C."/>
            <person name="Imamovic A."/>
            <person name="Larimer J."/>
            <person name="McCowan C."/>
            <person name="Murphy C."/>
            <person name="Neiman D."/>
            <person name="Pearson M."/>
            <person name="Priest M."/>
            <person name="Roberts A."/>
            <person name="Saif S."/>
            <person name="Shea T."/>
            <person name="Sisk P."/>
            <person name="Sykes S."/>
            <person name="Wortman J."/>
            <person name="Nusbaum C."/>
            <person name="Birren B."/>
        </authorList>
    </citation>
    <scope>NUCLEOTIDE SEQUENCE [LARGE SCALE GENOMIC DNA]</scope>
    <source>
        <strain evidence="2 3">90A8</strain>
    </source>
</reference>
<dbReference type="Gene3D" id="3.90.1570.10">
    <property type="entry name" value="tt1808, chain A"/>
    <property type="match status" value="1"/>
</dbReference>
<dbReference type="GeneID" id="57964064"/>
<dbReference type="CDD" id="cd06260">
    <property type="entry name" value="DUF820-like"/>
    <property type="match status" value="1"/>
</dbReference>
<evidence type="ECO:0000259" key="1">
    <source>
        <dbReference type="Pfam" id="PF05685"/>
    </source>
</evidence>
<dbReference type="InterPro" id="IPR011335">
    <property type="entry name" value="Restrct_endonuc-II-like"/>
</dbReference>
<name>A0A0E2H2E0_9FIRM</name>
<protein>
    <recommendedName>
        <fullName evidence="1">Putative restriction endonuclease domain-containing protein</fullName>
    </recommendedName>
</protein>
<gene>
    <name evidence="2" type="ORF">HMPREF1090_05424</name>
</gene>
<evidence type="ECO:0000313" key="2">
    <source>
        <dbReference type="EMBL" id="ENZ06621.1"/>
    </source>
</evidence>
<proteinExistence type="predicted"/>
<dbReference type="PATRIC" id="fig|999408.3.peg.5821"/>
<accession>A0A0E2H2E0</accession>
<sequence>MPLPKERIYTIDDIYGLPDGERAELIDGQIYYMAPPNTTHQRISTFLHGTIFNYINSKNGPCEVFHAPFAVFLQAEDEKNNTNYLEPDISVICDKDKLDNKGCHGAPDWTIEIVSPSSRQMDYYKKLALYQGAGVREYWIIDPAREVVMVYDLANETPPTIYRFTDSVKVNIYEDFSIDFSQLSI</sequence>
<dbReference type="PANTHER" id="PTHR34107">
    <property type="entry name" value="SLL0198 PROTEIN-RELATED"/>
    <property type="match status" value="1"/>
</dbReference>